<comment type="caution">
    <text evidence="1">The sequence shown here is derived from an EMBL/GenBank/DDBJ whole genome shotgun (WGS) entry which is preliminary data.</text>
</comment>
<accession>A0A840MQ64</accession>
<keyword evidence="1" id="KW-0413">Isomerase</keyword>
<dbReference type="AlphaFoldDB" id="A0A840MQ64"/>
<organism evidence="1 2">
    <name type="scientific">Chitinivorax tropicus</name>
    <dbReference type="NCBI Taxonomy" id="714531"/>
    <lineage>
        <taxon>Bacteria</taxon>
        <taxon>Pseudomonadati</taxon>
        <taxon>Pseudomonadota</taxon>
        <taxon>Betaproteobacteria</taxon>
        <taxon>Chitinivorax</taxon>
    </lineage>
</organism>
<reference evidence="1 2" key="1">
    <citation type="submission" date="2020-08" db="EMBL/GenBank/DDBJ databases">
        <title>Genomic Encyclopedia of Type Strains, Phase IV (KMG-IV): sequencing the most valuable type-strain genomes for metagenomic binning, comparative biology and taxonomic classification.</title>
        <authorList>
            <person name="Goeker M."/>
        </authorList>
    </citation>
    <scope>NUCLEOTIDE SEQUENCE [LARGE SCALE GENOMIC DNA]</scope>
    <source>
        <strain evidence="1 2">DSM 27165</strain>
    </source>
</reference>
<protein>
    <submittedName>
        <fullName evidence="1">EpsD family peptidyl-prolyl cis-trans isomerase</fullName>
    </submittedName>
</protein>
<dbReference type="Gene3D" id="1.10.8.1040">
    <property type="match status" value="1"/>
</dbReference>
<gene>
    <name evidence="1" type="ORF">HNQ59_002887</name>
</gene>
<dbReference type="SUPFAM" id="SSF109998">
    <property type="entry name" value="Triger factor/SurA peptide-binding domain-like"/>
    <property type="match status" value="1"/>
</dbReference>
<keyword evidence="2" id="KW-1185">Reference proteome</keyword>
<evidence type="ECO:0000313" key="2">
    <source>
        <dbReference type="Proteomes" id="UP000575898"/>
    </source>
</evidence>
<dbReference type="GO" id="GO:0016853">
    <property type="term" value="F:isomerase activity"/>
    <property type="evidence" value="ECO:0007669"/>
    <property type="project" value="UniProtKB-KW"/>
</dbReference>
<dbReference type="EMBL" id="JACHHY010000018">
    <property type="protein sequence ID" value="MBB5019585.1"/>
    <property type="molecule type" value="Genomic_DNA"/>
</dbReference>
<proteinExistence type="predicted"/>
<dbReference type="InterPro" id="IPR014274">
    <property type="entry name" value="PPIase_EpsD"/>
</dbReference>
<dbReference type="InterPro" id="IPR027304">
    <property type="entry name" value="Trigger_fact/SurA_dom_sf"/>
</dbReference>
<dbReference type="Proteomes" id="UP000575898">
    <property type="component" value="Unassembled WGS sequence"/>
</dbReference>
<dbReference type="NCBIfam" id="TIGR02925">
    <property type="entry name" value="cis_trans_EpsD"/>
    <property type="match status" value="1"/>
</dbReference>
<evidence type="ECO:0000313" key="1">
    <source>
        <dbReference type="EMBL" id="MBB5019585.1"/>
    </source>
</evidence>
<name>A0A840MQ64_9PROT</name>
<sequence length="288" mass="30917">MVGCGKKDAAKEASQVVAKVGESEITVHQLNHALATVPAKPEQAAEVRKQVLESLVEQQALVNLAMESKLDRDPAVLLALEASKQQVLARHYLERQLGHSTDVPEDKIRAYFSTHPQLFEQRKIYDLAELTVQGGNASLPVEVAKRIEAGADAATIKSFVEQQGAKAYLSRDVKAAEQIPLSVLPKLASLPEHRSLLVPGNGRFTVMELTSARLEPVDFTKAKPIISTYLQNQARSEKVKSLINEARGKTQIAYLGEFAGATVPAAAASPAGAKVGDDVITQGVGALK</sequence>